<name>A0A6V7PXM6_ANACO</name>
<dbReference type="AlphaFoldDB" id="A0A6V7PXM6"/>
<accession>A0A6V7PXM6</accession>
<dbReference type="SUPFAM" id="SSF54768">
    <property type="entry name" value="dsRNA-binding domain-like"/>
    <property type="match status" value="1"/>
</dbReference>
<dbReference type="EMBL" id="LR862153">
    <property type="protein sequence ID" value="CAD1835505.1"/>
    <property type="molecule type" value="Genomic_DNA"/>
</dbReference>
<evidence type="ECO:0008006" key="2">
    <source>
        <dbReference type="Google" id="ProtNLM"/>
    </source>
</evidence>
<evidence type="ECO:0000313" key="1">
    <source>
        <dbReference type="EMBL" id="CAD1835505.1"/>
    </source>
</evidence>
<protein>
    <recommendedName>
        <fullName evidence="2">DRBM domain-containing protein</fullName>
    </recommendedName>
</protein>
<gene>
    <name evidence="1" type="ORF">CB5_LOCUS18716</name>
</gene>
<reference evidence="1" key="1">
    <citation type="submission" date="2020-07" db="EMBL/GenBank/DDBJ databases">
        <authorList>
            <person name="Lin J."/>
        </authorList>
    </citation>
    <scope>NUCLEOTIDE SEQUENCE</scope>
</reference>
<dbReference type="Gene3D" id="3.30.160.20">
    <property type="match status" value="1"/>
</dbReference>
<proteinExistence type="predicted"/>
<organism evidence="1">
    <name type="scientific">Ananas comosus var. bracteatus</name>
    <name type="common">red pineapple</name>
    <dbReference type="NCBI Taxonomy" id="296719"/>
    <lineage>
        <taxon>Eukaryota</taxon>
        <taxon>Viridiplantae</taxon>
        <taxon>Streptophyta</taxon>
        <taxon>Embryophyta</taxon>
        <taxon>Tracheophyta</taxon>
        <taxon>Spermatophyta</taxon>
        <taxon>Magnoliopsida</taxon>
        <taxon>Liliopsida</taxon>
        <taxon>Poales</taxon>
        <taxon>Bromeliaceae</taxon>
        <taxon>Bromelioideae</taxon>
        <taxon>Ananas</taxon>
    </lineage>
</organism>
<sequence>MDSSMNVDINFRRLLHNICLQFSLPPPRYRMTIGADLRFCSYVDVEIPRSSQFMEIITCHGASFSDLNQAKEDAACAAIKSLRNKIGFKVRDVNFEDKKLLKSERRKIDPENNLMQEKKR</sequence>